<dbReference type="Gene3D" id="1.20.1250.20">
    <property type="entry name" value="MFS general substrate transporter like domains"/>
    <property type="match status" value="1"/>
</dbReference>
<dbReference type="CDD" id="cd17321">
    <property type="entry name" value="MFS_MMR_MDR_like"/>
    <property type="match status" value="1"/>
</dbReference>
<feature type="transmembrane region" description="Helical" evidence="5">
    <location>
        <begin position="168"/>
        <end position="188"/>
    </location>
</feature>
<evidence type="ECO:0000313" key="8">
    <source>
        <dbReference type="Proteomes" id="UP000091926"/>
    </source>
</evidence>
<feature type="domain" description="Major facilitator superfamily (MFS) profile" evidence="6">
    <location>
        <begin position="14"/>
        <end position="468"/>
    </location>
</feature>
<dbReference type="InterPro" id="IPR036259">
    <property type="entry name" value="MFS_trans_sf"/>
</dbReference>
<dbReference type="GO" id="GO:0022857">
    <property type="term" value="F:transmembrane transporter activity"/>
    <property type="evidence" value="ECO:0007669"/>
    <property type="project" value="InterPro"/>
</dbReference>
<feature type="transmembrane region" description="Helical" evidence="5">
    <location>
        <begin position="439"/>
        <end position="464"/>
    </location>
</feature>
<evidence type="ECO:0000259" key="6">
    <source>
        <dbReference type="PROSITE" id="PS50850"/>
    </source>
</evidence>
<dbReference type="InterPro" id="IPR011701">
    <property type="entry name" value="MFS"/>
</dbReference>
<protein>
    <submittedName>
        <fullName evidence="7">MFS transporter</fullName>
    </submittedName>
</protein>
<feature type="transmembrane region" description="Helical" evidence="5">
    <location>
        <begin position="340"/>
        <end position="359"/>
    </location>
</feature>
<feature type="transmembrane region" description="Helical" evidence="5">
    <location>
        <begin position="415"/>
        <end position="433"/>
    </location>
</feature>
<evidence type="ECO:0000256" key="4">
    <source>
        <dbReference type="ARBA" id="ARBA00023136"/>
    </source>
</evidence>
<dbReference type="InterPro" id="IPR020846">
    <property type="entry name" value="MFS_dom"/>
</dbReference>
<comment type="subcellular location">
    <subcellularLocation>
        <location evidence="1">Membrane</location>
        <topology evidence="1">Multi-pass membrane protein</topology>
    </subcellularLocation>
</comment>
<keyword evidence="2 5" id="KW-0812">Transmembrane</keyword>
<dbReference type="EMBL" id="CP016172">
    <property type="protein sequence ID" value="ANN77525.1"/>
    <property type="molecule type" value="Genomic_DNA"/>
</dbReference>
<keyword evidence="8" id="KW-1185">Reference proteome</keyword>
<reference evidence="7 8" key="1">
    <citation type="submission" date="2016-06" db="EMBL/GenBank/DDBJ databases">
        <title>Complete genome sequences of Bordetella bronchialis and Bordetella flabilis.</title>
        <authorList>
            <person name="LiPuma J.J."/>
            <person name="Spilker T."/>
        </authorList>
    </citation>
    <scope>NUCLEOTIDE SEQUENCE [LARGE SCALE GENOMIC DNA]</scope>
    <source>
        <strain evidence="7 8">AU10664</strain>
    </source>
</reference>
<dbReference type="Gene3D" id="1.20.1720.10">
    <property type="entry name" value="Multidrug resistance protein D"/>
    <property type="match status" value="1"/>
</dbReference>
<dbReference type="PANTHER" id="PTHR42718:SF39">
    <property type="entry name" value="ACTINORHODIN TRANSPORTER-RELATED"/>
    <property type="match status" value="1"/>
</dbReference>
<dbReference type="SUPFAM" id="SSF103473">
    <property type="entry name" value="MFS general substrate transporter"/>
    <property type="match status" value="1"/>
</dbReference>
<dbReference type="RefSeq" id="WP_066657240.1">
    <property type="nucleotide sequence ID" value="NZ_CBCSCL010000006.1"/>
</dbReference>
<feature type="transmembrane region" description="Helical" evidence="5">
    <location>
        <begin position="48"/>
        <end position="68"/>
    </location>
</feature>
<feature type="transmembrane region" description="Helical" evidence="5">
    <location>
        <begin position="274"/>
        <end position="301"/>
    </location>
</feature>
<keyword evidence="3 5" id="KW-1133">Transmembrane helix</keyword>
<keyword evidence="4 5" id="KW-0472">Membrane</keyword>
<dbReference type="KEGG" id="bfz:BAU07_10775"/>
<feature type="transmembrane region" description="Helical" evidence="5">
    <location>
        <begin position="15"/>
        <end position="36"/>
    </location>
</feature>
<dbReference type="OrthoDB" id="9807274at2"/>
<sequence length="481" mass="51263">MTAASSPARLGRAGLYLLLAGQLLPMIDFSIVNVALDAMAHTLHASEMELELIVAVYGVAFAVCLAMGGRLGDNYGRRRVFSWGVMLFTVASLLCGLANSVWLLLAARALQGVAAALAMPQILATIHVTLRGPEHSRALGLYGAIGGLAFVVGQVLGGLLVSMDVGGLGWRSVFLINLPIGLVVMAYAPRVLPETRSPHPASIDWPGTWLLASVILCLLIPMSVGSALHWPWPCELMLAMVPVLLYVLWNVELRQEHRKGLPLLPPSLLRLPSIRFGVWTAILFFSSWSGFMFCMALTLQAGAGMSPLSSGNTFVAMGVAYFVGSLLTSRVVARFDKTSVLVFGCLVQMSGLLALWLTLRTVWPTPSVFNLMAATVPIGLGQAFIVGCFFRIGLSEVRPEQAGAGSATLSTVQQSALGLGPALFGTVLTRFLNAPGGDYLQAASAVLITEFCLMAALVVSTVFYGRRRMMSRPVVACPGEK</sequence>
<dbReference type="STRING" id="463014.BAU07_10775"/>
<dbReference type="PANTHER" id="PTHR42718">
    <property type="entry name" value="MAJOR FACILITATOR SUPERFAMILY MULTIDRUG TRANSPORTER MFSC"/>
    <property type="match status" value="1"/>
</dbReference>
<evidence type="ECO:0000313" key="7">
    <source>
        <dbReference type="EMBL" id="ANN77525.1"/>
    </source>
</evidence>
<name>A0A193GCH1_9BORD</name>
<dbReference type="Proteomes" id="UP000091926">
    <property type="component" value="Chromosome"/>
</dbReference>
<evidence type="ECO:0000256" key="5">
    <source>
        <dbReference type="SAM" id="Phobius"/>
    </source>
</evidence>
<evidence type="ECO:0000256" key="1">
    <source>
        <dbReference type="ARBA" id="ARBA00004141"/>
    </source>
</evidence>
<feature type="transmembrane region" description="Helical" evidence="5">
    <location>
        <begin position="80"/>
        <end position="103"/>
    </location>
</feature>
<dbReference type="Pfam" id="PF07690">
    <property type="entry name" value="MFS_1"/>
    <property type="match status" value="1"/>
</dbReference>
<proteinExistence type="predicted"/>
<dbReference type="GO" id="GO:0016020">
    <property type="term" value="C:membrane"/>
    <property type="evidence" value="ECO:0007669"/>
    <property type="project" value="UniProtKB-SubCell"/>
</dbReference>
<feature type="transmembrane region" description="Helical" evidence="5">
    <location>
        <begin position="371"/>
        <end position="394"/>
    </location>
</feature>
<accession>A0A193GCH1</accession>
<dbReference type="AlphaFoldDB" id="A0A193GCH1"/>
<evidence type="ECO:0000256" key="2">
    <source>
        <dbReference type="ARBA" id="ARBA00022692"/>
    </source>
</evidence>
<evidence type="ECO:0000256" key="3">
    <source>
        <dbReference type="ARBA" id="ARBA00022989"/>
    </source>
</evidence>
<feature type="transmembrane region" description="Helical" evidence="5">
    <location>
        <begin position="209"/>
        <end position="230"/>
    </location>
</feature>
<feature type="transmembrane region" description="Helical" evidence="5">
    <location>
        <begin position="139"/>
        <end position="162"/>
    </location>
</feature>
<dbReference type="PROSITE" id="PS50850">
    <property type="entry name" value="MFS"/>
    <property type="match status" value="1"/>
</dbReference>
<gene>
    <name evidence="7" type="ORF">BAU07_10775</name>
</gene>
<organism evidence="7 8">
    <name type="scientific">Bordetella flabilis</name>
    <dbReference type="NCBI Taxonomy" id="463014"/>
    <lineage>
        <taxon>Bacteria</taxon>
        <taxon>Pseudomonadati</taxon>
        <taxon>Pseudomonadota</taxon>
        <taxon>Betaproteobacteria</taxon>
        <taxon>Burkholderiales</taxon>
        <taxon>Alcaligenaceae</taxon>
        <taxon>Bordetella</taxon>
    </lineage>
</organism>
<feature type="transmembrane region" description="Helical" evidence="5">
    <location>
        <begin position="313"/>
        <end position="333"/>
    </location>
</feature>